<accession>A0A4Y8D0D8</accession>
<evidence type="ECO:0000313" key="1">
    <source>
        <dbReference type="EMBL" id="TEY59796.1"/>
    </source>
</evidence>
<reference evidence="1 2" key="1">
    <citation type="submission" date="2017-11" db="EMBL/GenBank/DDBJ databases">
        <title>Comparative genomics of Botrytis spp.</title>
        <authorList>
            <person name="Valero-Jimenez C.A."/>
            <person name="Tapia P."/>
            <person name="Veloso J."/>
            <person name="Silva-Moreno E."/>
            <person name="Staats M."/>
            <person name="Valdes J.H."/>
            <person name="Van Kan J.A.L."/>
        </authorList>
    </citation>
    <scope>NUCLEOTIDE SEQUENCE [LARGE SCALE GENOMIC DNA]</scope>
    <source>
        <strain evidence="1 2">MUCL2830</strain>
    </source>
</reference>
<gene>
    <name evidence="1" type="ORF">BOTCAL_0186g00170</name>
</gene>
<evidence type="ECO:0000313" key="2">
    <source>
        <dbReference type="Proteomes" id="UP000297299"/>
    </source>
</evidence>
<dbReference type="EMBL" id="PHWZ01000186">
    <property type="protein sequence ID" value="TEY59796.1"/>
    <property type="molecule type" value="Genomic_DNA"/>
</dbReference>
<comment type="caution">
    <text evidence="1">The sequence shown here is derived from an EMBL/GenBank/DDBJ whole genome shotgun (WGS) entry which is preliminary data.</text>
</comment>
<keyword evidence="2" id="KW-1185">Reference proteome</keyword>
<name>A0A4Y8D0D8_9HELO</name>
<dbReference type="Proteomes" id="UP000297299">
    <property type="component" value="Unassembled WGS sequence"/>
</dbReference>
<organism evidence="1 2">
    <name type="scientific">Botryotinia calthae</name>
    <dbReference type="NCBI Taxonomy" id="38488"/>
    <lineage>
        <taxon>Eukaryota</taxon>
        <taxon>Fungi</taxon>
        <taxon>Dikarya</taxon>
        <taxon>Ascomycota</taxon>
        <taxon>Pezizomycotina</taxon>
        <taxon>Leotiomycetes</taxon>
        <taxon>Helotiales</taxon>
        <taxon>Sclerotiniaceae</taxon>
        <taxon>Botryotinia</taxon>
    </lineage>
</organism>
<dbReference type="AlphaFoldDB" id="A0A4Y8D0D8"/>
<sequence length="102" mass="11534">MIELIIDFSLIGYDLPVYIHASRVLNKGKGKGKVAGEGWYEAVKIIFGAEIEISRAQGKGWKRVEWAMKEWMDYDDFLRREGIITGQDSTSTSTLEGSRYGV</sequence>
<proteinExistence type="predicted"/>
<protein>
    <submittedName>
        <fullName evidence="1">Uncharacterized protein</fullName>
    </submittedName>
</protein>